<accession>A0A8K0QRA3</accession>
<proteinExistence type="predicted"/>
<evidence type="ECO:0000313" key="3">
    <source>
        <dbReference type="EMBL" id="KAH7066521.1"/>
    </source>
</evidence>
<dbReference type="SUPFAM" id="SSF46565">
    <property type="entry name" value="Chaperone J-domain"/>
    <property type="match status" value="1"/>
</dbReference>
<evidence type="ECO:0000259" key="2">
    <source>
        <dbReference type="PROSITE" id="PS50076"/>
    </source>
</evidence>
<name>A0A8K0QRA3_9PLEO</name>
<dbReference type="Gene3D" id="1.10.287.110">
    <property type="entry name" value="DnaJ domain"/>
    <property type="match status" value="1"/>
</dbReference>
<reference evidence="3" key="1">
    <citation type="journal article" date="2021" name="Nat. Commun.">
        <title>Genetic determinants of endophytism in the Arabidopsis root mycobiome.</title>
        <authorList>
            <person name="Mesny F."/>
            <person name="Miyauchi S."/>
            <person name="Thiergart T."/>
            <person name="Pickel B."/>
            <person name="Atanasova L."/>
            <person name="Karlsson M."/>
            <person name="Huettel B."/>
            <person name="Barry K.W."/>
            <person name="Haridas S."/>
            <person name="Chen C."/>
            <person name="Bauer D."/>
            <person name="Andreopoulos W."/>
            <person name="Pangilinan J."/>
            <person name="LaButti K."/>
            <person name="Riley R."/>
            <person name="Lipzen A."/>
            <person name="Clum A."/>
            <person name="Drula E."/>
            <person name="Henrissat B."/>
            <person name="Kohler A."/>
            <person name="Grigoriev I.V."/>
            <person name="Martin F.M."/>
            <person name="Hacquard S."/>
        </authorList>
    </citation>
    <scope>NUCLEOTIDE SEQUENCE</scope>
    <source>
        <strain evidence="3">MPI-SDFR-AT-0120</strain>
    </source>
</reference>
<dbReference type="Pfam" id="PF00226">
    <property type="entry name" value="DnaJ"/>
    <property type="match status" value="1"/>
</dbReference>
<evidence type="ECO:0000313" key="4">
    <source>
        <dbReference type="Proteomes" id="UP000813461"/>
    </source>
</evidence>
<evidence type="ECO:0000256" key="1">
    <source>
        <dbReference type="SAM" id="MobiDB-lite"/>
    </source>
</evidence>
<organism evidence="3 4">
    <name type="scientific">Paraphoma chrysanthemicola</name>
    <dbReference type="NCBI Taxonomy" id="798071"/>
    <lineage>
        <taxon>Eukaryota</taxon>
        <taxon>Fungi</taxon>
        <taxon>Dikarya</taxon>
        <taxon>Ascomycota</taxon>
        <taxon>Pezizomycotina</taxon>
        <taxon>Dothideomycetes</taxon>
        <taxon>Pleosporomycetidae</taxon>
        <taxon>Pleosporales</taxon>
        <taxon>Pleosporineae</taxon>
        <taxon>Phaeosphaeriaceae</taxon>
        <taxon>Paraphoma</taxon>
    </lineage>
</organism>
<dbReference type="Proteomes" id="UP000813461">
    <property type="component" value="Unassembled WGS sequence"/>
</dbReference>
<dbReference type="SMART" id="SM00271">
    <property type="entry name" value="DnaJ"/>
    <property type="match status" value="1"/>
</dbReference>
<dbReference type="GO" id="GO:0031072">
    <property type="term" value="F:heat shock protein binding"/>
    <property type="evidence" value="ECO:0007669"/>
    <property type="project" value="TreeGrafter"/>
</dbReference>
<gene>
    <name evidence="3" type="ORF">FB567DRAFT_585543</name>
</gene>
<dbReference type="AlphaFoldDB" id="A0A8K0QRA3"/>
<feature type="region of interest" description="Disordered" evidence="1">
    <location>
        <begin position="295"/>
        <end position="329"/>
    </location>
</feature>
<dbReference type="InterPro" id="IPR052594">
    <property type="entry name" value="J_domain-containing_protein"/>
</dbReference>
<feature type="compositionally biased region" description="Basic and acidic residues" evidence="1">
    <location>
        <begin position="296"/>
        <end position="314"/>
    </location>
</feature>
<dbReference type="OrthoDB" id="10250354at2759"/>
<feature type="domain" description="J" evidence="2">
    <location>
        <begin position="10"/>
        <end position="81"/>
    </location>
</feature>
<dbReference type="InterPro" id="IPR036869">
    <property type="entry name" value="J_dom_sf"/>
</dbReference>
<sequence length="329" mass="37853">MTSTRKTTKSPWAMLGITVHATEAEIRSAYKTLALIHHHDKAEGPLQAEATAHFQKLQAAYERCIAELHDRSQRAAIEDHDGNFYWNYNDGQVDTVGYSDSDSAKDDVDWRAEEYQGALAMFEDWRRENIERRNEEDRLQAEVHALEPRLRQHAHVKLANCQSSSLYEGKTGYEDTVDEDACFAEVEMSYEDEKLKLARAPQGPGANTTMPAHMRLAIYKAQIAAIKARQGTRISGTEVKVNKKKLREQQVLRDQVIDELEHEVQTEANQKKKRIERAQAGQRKTIEENCQYHWKALKESDPHQEEPEDYERGSRMASVKEVPDSWDDE</sequence>
<dbReference type="EMBL" id="JAGMVJ010000038">
    <property type="protein sequence ID" value="KAH7066521.1"/>
    <property type="molecule type" value="Genomic_DNA"/>
</dbReference>
<protein>
    <recommendedName>
        <fullName evidence="2">J domain-containing protein</fullName>
    </recommendedName>
</protein>
<dbReference type="InterPro" id="IPR001623">
    <property type="entry name" value="DnaJ_domain"/>
</dbReference>
<comment type="caution">
    <text evidence="3">The sequence shown here is derived from an EMBL/GenBank/DDBJ whole genome shotgun (WGS) entry which is preliminary data.</text>
</comment>
<dbReference type="PROSITE" id="PS50076">
    <property type="entry name" value="DNAJ_2"/>
    <property type="match status" value="1"/>
</dbReference>
<dbReference type="PANTHER" id="PTHR44144">
    <property type="entry name" value="DNAJ HOMOLOG SUBFAMILY C MEMBER 9"/>
    <property type="match status" value="1"/>
</dbReference>
<dbReference type="GO" id="GO:0005634">
    <property type="term" value="C:nucleus"/>
    <property type="evidence" value="ECO:0007669"/>
    <property type="project" value="TreeGrafter"/>
</dbReference>
<dbReference type="CDD" id="cd06257">
    <property type="entry name" value="DnaJ"/>
    <property type="match status" value="1"/>
</dbReference>
<keyword evidence="4" id="KW-1185">Reference proteome</keyword>
<dbReference type="PANTHER" id="PTHR44144:SF1">
    <property type="entry name" value="DNAJ HOMOLOG SUBFAMILY C MEMBER 9"/>
    <property type="match status" value="1"/>
</dbReference>
<dbReference type="GO" id="GO:0005737">
    <property type="term" value="C:cytoplasm"/>
    <property type="evidence" value="ECO:0007669"/>
    <property type="project" value="TreeGrafter"/>
</dbReference>